<dbReference type="EMBL" id="UYRR01041899">
    <property type="protein sequence ID" value="VDK81947.1"/>
    <property type="molecule type" value="Genomic_DNA"/>
</dbReference>
<protein>
    <submittedName>
        <fullName evidence="3">Transposase</fullName>
    </submittedName>
</protein>
<evidence type="ECO:0000313" key="3">
    <source>
        <dbReference type="WBParaSite" id="ASIM_0002160101-mRNA-1"/>
    </source>
</evidence>
<dbReference type="OrthoDB" id="1924287at2759"/>
<dbReference type="Gene3D" id="1.25.40.180">
    <property type="match status" value="1"/>
</dbReference>
<dbReference type="AlphaFoldDB" id="A0A0M3KKR9"/>
<keyword evidence="2" id="KW-1185">Reference proteome</keyword>
<reference evidence="1 2" key="2">
    <citation type="submission" date="2018-11" db="EMBL/GenBank/DDBJ databases">
        <authorList>
            <consortium name="Pathogen Informatics"/>
        </authorList>
    </citation>
    <scope>NUCLEOTIDE SEQUENCE [LARGE SCALE GENOMIC DNA]</scope>
</reference>
<dbReference type="WBParaSite" id="ASIM_0002160101-mRNA-1">
    <property type="protein sequence ID" value="ASIM_0002160101-mRNA-1"/>
    <property type="gene ID" value="ASIM_0002160101"/>
</dbReference>
<dbReference type="InterPro" id="IPR016024">
    <property type="entry name" value="ARM-type_fold"/>
</dbReference>
<sequence length="63" mass="7396">MILSEGELDKRTQYMIEVIFHIRKDKFQAYPSVTEELDLIDEEDQITHTITLEDAVDPENELS</sequence>
<evidence type="ECO:0000313" key="1">
    <source>
        <dbReference type="EMBL" id="VDK81947.1"/>
    </source>
</evidence>
<dbReference type="SUPFAM" id="SSF48371">
    <property type="entry name" value="ARM repeat"/>
    <property type="match status" value="1"/>
</dbReference>
<proteinExistence type="predicted"/>
<gene>
    <name evidence="1" type="ORF">ASIM_LOCUS20967</name>
</gene>
<dbReference type="Proteomes" id="UP000267096">
    <property type="component" value="Unassembled WGS sequence"/>
</dbReference>
<reference evidence="3" key="1">
    <citation type="submission" date="2017-02" db="UniProtKB">
        <authorList>
            <consortium name="WormBaseParasite"/>
        </authorList>
    </citation>
    <scope>IDENTIFICATION</scope>
</reference>
<accession>A0A0M3KKR9</accession>
<name>A0A0M3KKR9_ANISI</name>
<evidence type="ECO:0000313" key="2">
    <source>
        <dbReference type="Proteomes" id="UP000267096"/>
    </source>
</evidence>
<organism evidence="3">
    <name type="scientific">Anisakis simplex</name>
    <name type="common">Herring worm</name>
    <dbReference type="NCBI Taxonomy" id="6269"/>
    <lineage>
        <taxon>Eukaryota</taxon>
        <taxon>Metazoa</taxon>
        <taxon>Ecdysozoa</taxon>
        <taxon>Nematoda</taxon>
        <taxon>Chromadorea</taxon>
        <taxon>Rhabditida</taxon>
        <taxon>Spirurina</taxon>
        <taxon>Ascaridomorpha</taxon>
        <taxon>Ascaridoidea</taxon>
        <taxon>Anisakidae</taxon>
        <taxon>Anisakis</taxon>
        <taxon>Anisakis simplex complex</taxon>
    </lineage>
</organism>